<reference evidence="2" key="2">
    <citation type="submission" date="2022-01" db="EMBL/GenBank/DDBJ databases">
        <authorList>
            <person name="Yamashiro T."/>
            <person name="Shiraishi A."/>
            <person name="Satake H."/>
            <person name="Nakayama K."/>
        </authorList>
    </citation>
    <scope>NUCLEOTIDE SEQUENCE</scope>
</reference>
<evidence type="ECO:0000313" key="2">
    <source>
        <dbReference type="EMBL" id="GJS59173.1"/>
    </source>
</evidence>
<proteinExistence type="predicted"/>
<comment type="caution">
    <text evidence="2">The sequence shown here is derived from an EMBL/GenBank/DDBJ whole genome shotgun (WGS) entry which is preliminary data.</text>
</comment>
<dbReference type="EMBL" id="BQNB010009131">
    <property type="protein sequence ID" value="GJS59173.1"/>
    <property type="molecule type" value="Genomic_DNA"/>
</dbReference>
<organism evidence="2 3">
    <name type="scientific">Tanacetum coccineum</name>
    <dbReference type="NCBI Taxonomy" id="301880"/>
    <lineage>
        <taxon>Eukaryota</taxon>
        <taxon>Viridiplantae</taxon>
        <taxon>Streptophyta</taxon>
        <taxon>Embryophyta</taxon>
        <taxon>Tracheophyta</taxon>
        <taxon>Spermatophyta</taxon>
        <taxon>Magnoliopsida</taxon>
        <taxon>eudicotyledons</taxon>
        <taxon>Gunneridae</taxon>
        <taxon>Pentapetalae</taxon>
        <taxon>asterids</taxon>
        <taxon>campanulids</taxon>
        <taxon>Asterales</taxon>
        <taxon>Asteraceae</taxon>
        <taxon>Asteroideae</taxon>
        <taxon>Anthemideae</taxon>
        <taxon>Anthemidinae</taxon>
        <taxon>Tanacetum</taxon>
    </lineage>
</organism>
<reference evidence="2" key="1">
    <citation type="journal article" date="2022" name="Int. J. Mol. Sci.">
        <title>Draft Genome of Tanacetum Coccineum: Genomic Comparison of Closely Related Tanacetum-Family Plants.</title>
        <authorList>
            <person name="Yamashiro T."/>
            <person name="Shiraishi A."/>
            <person name="Nakayama K."/>
            <person name="Satake H."/>
        </authorList>
    </citation>
    <scope>NUCLEOTIDE SEQUENCE</scope>
</reference>
<protein>
    <submittedName>
        <fullName evidence="2">Uncharacterized protein</fullName>
    </submittedName>
</protein>
<gene>
    <name evidence="2" type="ORF">Tco_0653957</name>
</gene>
<sequence length="270" mass="30781">MNWKKMSDGPKNEEVDIIKKTENQAKMTKLSMEWKRLLVSSVHPPPEGTPIVIEPLRIRIPFQDDPTVEPMATLKLRHQLLQAPTEGYDGRNPLIPEIVAYNFELKHGLINLVQNKQFFGHDKKTPMLMIRLLQQDHLSTMRSPMYNCYDKLCFFHPLRGSSPNMLEKEPPRSIQLGHLVFQIITISTLLLKRTNLAMRSYRFQQMFDESGFIRHGSFMNSAAGTNSFHPSCFTDVAELKDIVRGIATLRDKKEPASSPAPSPSPAKAVD</sequence>
<evidence type="ECO:0000313" key="3">
    <source>
        <dbReference type="Proteomes" id="UP001151760"/>
    </source>
</evidence>
<feature type="region of interest" description="Disordered" evidence="1">
    <location>
        <begin position="250"/>
        <end position="270"/>
    </location>
</feature>
<evidence type="ECO:0000256" key="1">
    <source>
        <dbReference type="SAM" id="MobiDB-lite"/>
    </source>
</evidence>
<accession>A0ABQ4X1V9</accession>
<name>A0ABQ4X1V9_9ASTR</name>
<dbReference type="Proteomes" id="UP001151760">
    <property type="component" value="Unassembled WGS sequence"/>
</dbReference>
<keyword evidence="3" id="KW-1185">Reference proteome</keyword>